<keyword evidence="2 5" id="KW-0812">Transmembrane</keyword>
<keyword evidence="4 5" id="KW-0472">Membrane</keyword>
<evidence type="ECO:0000256" key="5">
    <source>
        <dbReference type="RuleBase" id="RU000687"/>
    </source>
</evidence>
<dbReference type="GO" id="GO:0004888">
    <property type="term" value="F:transmembrane signaling receptor activity"/>
    <property type="evidence" value="ECO:0007669"/>
    <property type="project" value="InterPro"/>
</dbReference>
<reference key="2">
    <citation type="submission" date="2011-10" db="EMBL/GenBank/DDBJ databases">
        <title>The genome and transcriptome sequence of Clonorchis sinensis provide insights into the carcinogenic liver fluke.</title>
        <authorList>
            <person name="Wang X."/>
            <person name="Huang Y."/>
            <person name="Chen W."/>
            <person name="Liu H."/>
            <person name="Guo L."/>
            <person name="Chen Y."/>
            <person name="Luo F."/>
            <person name="Zhou W."/>
            <person name="Sun J."/>
            <person name="Mao Q."/>
            <person name="Liang P."/>
            <person name="Zhou C."/>
            <person name="Tian Y."/>
            <person name="Men J."/>
            <person name="Lv X."/>
            <person name="Huang L."/>
            <person name="Zhou J."/>
            <person name="Hu Y."/>
            <person name="Li R."/>
            <person name="Zhang F."/>
            <person name="Lei H."/>
            <person name="Li X."/>
            <person name="Hu X."/>
            <person name="Liang C."/>
            <person name="Xu J."/>
            <person name="Wu Z."/>
            <person name="Yu X."/>
        </authorList>
    </citation>
    <scope>NUCLEOTIDE SEQUENCE</scope>
    <source>
        <strain>Henan</strain>
    </source>
</reference>
<keyword evidence="7" id="KW-0675">Receptor</keyword>
<keyword evidence="5" id="KW-0407">Ion channel</keyword>
<gene>
    <name evidence="7" type="ORF">CLF_106545</name>
</gene>
<organism evidence="7 8">
    <name type="scientific">Clonorchis sinensis</name>
    <name type="common">Chinese liver fluke</name>
    <dbReference type="NCBI Taxonomy" id="79923"/>
    <lineage>
        <taxon>Eukaryota</taxon>
        <taxon>Metazoa</taxon>
        <taxon>Spiralia</taxon>
        <taxon>Lophotrochozoa</taxon>
        <taxon>Platyhelminthes</taxon>
        <taxon>Trematoda</taxon>
        <taxon>Digenea</taxon>
        <taxon>Opisthorchiida</taxon>
        <taxon>Opisthorchiata</taxon>
        <taxon>Opisthorchiidae</taxon>
        <taxon>Clonorchis</taxon>
    </lineage>
</organism>
<comment type="similarity">
    <text evidence="5">Belongs to the ligand-gated ion channel (TC 1.A.9) family.</text>
</comment>
<dbReference type="Gene3D" id="1.20.58.390">
    <property type="entry name" value="Neurotransmitter-gated ion-channel transmembrane domain"/>
    <property type="match status" value="1"/>
</dbReference>
<keyword evidence="8" id="KW-1185">Reference proteome</keyword>
<comment type="subcellular location">
    <subcellularLocation>
        <location evidence="1">Membrane</location>
        <topology evidence="1">Multi-pass membrane protein</topology>
    </subcellularLocation>
</comment>
<evidence type="ECO:0000256" key="2">
    <source>
        <dbReference type="ARBA" id="ARBA00022692"/>
    </source>
</evidence>
<dbReference type="InterPro" id="IPR036734">
    <property type="entry name" value="Neur_chan_lig-bd_sf"/>
</dbReference>
<feature type="transmembrane region" description="Helical" evidence="5">
    <location>
        <begin position="1090"/>
        <end position="1111"/>
    </location>
</feature>
<evidence type="ECO:0000256" key="3">
    <source>
        <dbReference type="ARBA" id="ARBA00022989"/>
    </source>
</evidence>
<evidence type="ECO:0000259" key="6">
    <source>
        <dbReference type="Pfam" id="PF02931"/>
    </source>
</evidence>
<dbReference type="CDD" id="cd19051">
    <property type="entry name" value="LGIC_TM_cation"/>
    <property type="match status" value="1"/>
</dbReference>
<dbReference type="GO" id="GO:0016020">
    <property type="term" value="C:membrane"/>
    <property type="evidence" value="ECO:0007669"/>
    <property type="project" value="UniProtKB-SubCell"/>
</dbReference>
<keyword evidence="5" id="KW-0406">Ion transport</keyword>
<feature type="transmembrane region" description="Helical" evidence="5">
    <location>
        <begin position="612"/>
        <end position="635"/>
    </location>
</feature>
<feature type="domain" description="Neurotransmitter-gated ion-channel ligand-binding" evidence="6">
    <location>
        <begin position="453"/>
        <end position="611"/>
    </location>
</feature>
<keyword evidence="3 5" id="KW-1133">Transmembrane helix</keyword>
<protein>
    <submittedName>
        <fullName evidence="7">Neuronal acetylcholine receptor subunit alpha-6</fullName>
    </submittedName>
</protein>
<dbReference type="InterPro" id="IPR006201">
    <property type="entry name" value="Neur_channel"/>
</dbReference>
<evidence type="ECO:0000256" key="1">
    <source>
        <dbReference type="ARBA" id="ARBA00004141"/>
    </source>
</evidence>
<dbReference type="InterPro" id="IPR018000">
    <property type="entry name" value="Neurotransmitter_ion_chnl_CS"/>
</dbReference>
<feature type="transmembrane region" description="Helical" evidence="5">
    <location>
        <begin position="641"/>
        <end position="658"/>
    </location>
</feature>
<dbReference type="AlphaFoldDB" id="G7YQ10"/>
<dbReference type="Gene3D" id="2.70.170.10">
    <property type="entry name" value="Neurotransmitter-gated ion-channel ligand-binding domain"/>
    <property type="match status" value="1"/>
</dbReference>
<feature type="transmembrane region" description="Helical" evidence="5">
    <location>
        <begin position="670"/>
        <end position="693"/>
    </location>
</feature>
<dbReference type="InterPro" id="IPR038050">
    <property type="entry name" value="Neuro_actylchol_rec"/>
</dbReference>
<evidence type="ECO:0000313" key="7">
    <source>
        <dbReference type="EMBL" id="GAA55042.1"/>
    </source>
</evidence>
<dbReference type="InterPro" id="IPR036719">
    <property type="entry name" value="Neuro-gated_channel_TM_sf"/>
</dbReference>
<dbReference type="PROSITE" id="PS00236">
    <property type="entry name" value="NEUROTR_ION_CHANNEL"/>
    <property type="match status" value="1"/>
</dbReference>
<sequence>MNNCKMIRVTRTDGHLGKARIFDAWWKLRQNSLTSGARKFHYTRFKHLRPKYPLRALFVNIHTNYQYSLAEQINDRYPTEFRNYGGREQVPFRRDRSLVKLALIILGFGPFAILRLKFAFVRDILHETKMEVVKLIFFYYVFYVSNGTTDIYHENTLARVPKGVAANVAATASTKTQRVSISPSPTILSRPSSMSDSVKQGKFYSALLPILFHTTTIYSSNSPVLRLQTTLFREKVFYDDLPTVIPDSHAWRGTLSAEEKLVAQLLNRGSLTVRPNGHNNKTTSPVFVDITYNVIQILAFVRCNNAIGARRLTEMHMWSEFRLAKLHALWKFIGSERCNLNELIKFTGKLTDIHVLSKFVKLHRSISWMFTLCPNVFGTFSETIMTYQNRRICRTAVLRNNSRPSNATLVKSDQVQRFKAHKDTTSYTYSSVKLNFRSRVDNCSVFKLEVSYLKWRDPRLTWDPQEFSDIAEVNVPSGQLWIPDVGVMNGKSSTDFDFSAGVRGRLTLSSQGEVTWLHGAVLDTTCPLDVAFFPFDYQTCFLILTPWQSNEQQLLLRPFTHGSAVDNSYLPNSNVSEWEIQSVHFSSRKYRSDLNVTYQYVSIGIHLRRQPLYFVVLVLVPFSMLSALACLIFTLDDTGDRLSVALSLVLSMTMYVVIVSTNAPRSMRTLPVLGIFLLDQLGLLSIATVLAVINNKLYQATELMSWQDWIYAISGTGESKKTENPHAAFVYNPPRVRSNYEKTSRKVELERKFGTGEHKLSWQKPTSLNSNHLSVQHKKDKGGCIANQFTSFDDEDDASRMYYSEEQTRSPLPYKKCNSAFRAYQRNCSSPIIGVTKSTNPKSGNAFQNREAWIGVGNIQHHPMCNHVTSSALLNDPCSFMPVCSNSKSDYRSPWVEPLTIIDQTVKEDEAETENFRNLSEVLDTEDSLNSEYDYNTLARPVPDVFETTISATAAATLAAMKLLQRDIHSHRFGSLEGTRRKESKDHFGLHKEMKISKRRRLSLYSSDDEKDFGYENPMDSKTLTTRITAAAVAAAFHAAKMVQKHPGQNSLRNFTNSRSARHRFRRKLINKELTFPYRKLASRLDCIEMVVYLLLSTINAIVCLVIMPRFTQDKLPPKRWIT</sequence>
<accession>G7YQ10</accession>
<reference evidence="7" key="1">
    <citation type="journal article" date="2011" name="Genome Biol.">
        <title>The draft genome of the carcinogenic human liver fluke Clonorchis sinensis.</title>
        <authorList>
            <person name="Wang X."/>
            <person name="Chen W."/>
            <person name="Huang Y."/>
            <person name="Sun J."/>
            <person name="Men J."/>
            <person name="Liu H."/>
            <person name="Luo F."/>
            <person name="Guo L."/>
            <person name="Lv X."/>
            <person name="Deng C."/>
            <person name="Zhou C."/>
            <person name="Fan Y."/>
            <person name="Li X."/>
            <person name="Huang L."/>
            <person name="Hu Y."/>
            <person name="Liang C."/>
            <person name="Hu X."/>
            <person name="Xu J."/>
            <person name="Yu X."/>
        </authorList>
    </citation>
    <scope>NUCLEOTIDE SEQUENCE [LARGE SCALE GENOMIC DNA]</scope>
    <source>
        <strain evidence="7">Henan</strain>
    </source>
</reference>
<dbReference type="EMBL" id="DF143955">
    <property type="protein sequence ID" value="GAA55042.1"/>
    <property type="molecule type" value="Genomic_DNA"/>
</dbReference>
<dbReference type="PANTHER" id="PTHR18945">
    <property type="entry name" value="NEUROTRANSMITTER GATED ION CHANNEL"/>
    <property type="match status" value="1"/>
</dbReference>
<dbReference type="SUPFAM" id="SSF63712">
    <property type="entry name" value="Nicotinic receptor ligand binding domain-like"/>
    <property type="match status" value="1"/>
</dbReference>
<keyword evidence="5" id="KW-0813">Transport</keyword>
<name>G7YQ10_CLOSI</name>
<evidence type="ECO:0000256" key="4">
    <source>
        <dbReference type="ARBA" id="ARBA00023136"/>
    </source>
</evidence>
<dbReference type="InterPro" id="IPR006202">
    <property type="entry name" value="Neur_chan_lig-bd"/>
</dbReference>
<dbReference type="SUPFAM" id="SSF90112">
    <property type="entry name" value="Neurotransmitter-gated ion-channel transmembrane pore"/>
    <property type="match status" value="1"/>
</dbReference>
<proteinExistence type="inferred from homology"/>
<feature type="transmembrane region" description="Helical" evidence="5">
    <location>
        <begin position="101"/>
        <end position="120"/>
    </location>
</feature>
<evidence type="ECO:0000313" key="8">
    <source>
        <dbReference type="Proteomes" id="UP000008909"/>
    </source>
</evidence>
<dbReference type="Proteomes" id="UP000008909">
    <property type="component" value="Unassembled WGS sequence"/>
</dbReference>
<dbReference type="PRINTS" id="PR00252">
    <property type="entry name" value="NRIONCHANNEL"/>
</dbReference>
<dbReference type="Pfam" id="PF02931">
    <property type="entry name" value="Neur_chan_LBD"/>
    <property type="match status" value="1"/>
</dbReference>
<dbReference type="GO" id="GO:0005230">
    <property type="term" value="F:extracellular ligand-gated monoatomic ion channel activity"/>
    <property type="evidence" value="ECO:0007669"/>
    <property type="project" value="InterPro"/>
</dbReference>
<dbReference type="CDD" id="cd18989">
    <property type="entry name" value="LGIC_ECD_cation"/>
    <property type="match status" value="1"/>
</dbReference>